<evidence type="ECO:0000313" key="1">
    <source>
        <dbReference type="EMBL" id="MBC9246045.1"/>
    </source>
</evidence>
<dbReference type="InterPro" id="IPR008727">
    <property type="entry name" value="PAAR_motif"/>
</dbReference>
<evidence type="ECO:0000313" key="2">
    <source>
        <dbReference type="Proteomes" id="UP000608594"/>
    </source>
</evidence>
<comment type="caution">
    <text evidence="1">The sequence shown here is derived from an EMBL/GenBank/DDBJ whole genome shotgun (WGS) entry which is preliminary data.</text>
</comment>
<dbReference type="EMBL" id="JACOQL010000001">
    <property type="protein sequence ID" value="MBC9246045.1"/>
    <property type="molecule type" value="Genomic_DNA"/>
</dbReference>
<proteinExistence type="predicted"/>
<keyword evidence="2" id="KW-1185">Reference proteome</keyword>
<name>A0A926GBI7_9RHOB</name>
<dbReference type="Gene3D" id="2.60.200.60">
    <property type="match status" value="1"/>
</dbReference>
<accession>A0A926GBI7</accession>
<protein>
    <submittedName>
        <fullName evidence="1">PAAR domain-containing protein</fullName>
    </submittedName>
</protein>
<dbReference type="RefSeq" id="WP_187792410.1">
    <property type="nucleotide sequence ID" value="NZ_JACOQL010000001.1"/>
</dbReference>
<sequence length="93" mass="9492">MGKPIALLGHLHICRIHGGGPVLSPGQAFVRFNGIPLAIEGGQCGCPGSPPLPDPMVKGSSIVKINGRGVMRIGDKTAHGGKVVMGVPTFKSD</sequence>
<dbReference type="Pfam" id="PF05488">
    <property type="entry name" value="PAAR_motif"/>
    <property type="match status" value="1"/>
</dbReference>
<organism evidence="1 2">
    <name type="scientific">Paracoccus amoyensis</name>
    <dbReference type="NCBI Taxonomy" id="2760093"/>
    <lineage>
        <taxon>Bacteria</taxon>
        <taxon>Pseudomonadati</taxon>
        <taxon>Pseudomonadota</taxon>
        <taxon>Alphaproteobacteria</taxon>
        <taxon>Rhodobacterales</taxon>
        <taxon>Paracoccaceae</taxon>
        <taxon>Paracoccus</taxon>
    </lineage>
</organism>
<reference evidence="1" key="1">
    <citation type="submission" date="2020-08" db="EMBL/GenBank/DDBJ databases">
        <title>Paracoccus amoyensis sp. nov., isolated from the surface seawater at coast of Xiamen, Fujian.</title>
        <authorList>
            <person name="Lyu L."/>
        </authorList>
    </citation>
    <scope>NUCLEOTIDE SEQUENCE</scope>
    <source>
        <strain evidence="1">11-3</strain>
    </source>
</reference>
<gene>
    <name evidence="1" type="ORF">H4P12_04820</name>
</gene>
<dbReference type="AlphaFoldDB" id="A0A926GBI7"/>
<dbReference type="Proteomes" id="UP000608594">
    <property type="component" value="Unassembled WGS sequence"/>
</dbReference>